<dbReference type="Proteomes" id="UP000887565">
    <property type="component" value="Unplaced"/>
</dbReference>
<accession>A0A915JPD9</accession>
<sequence>MIAWFGRNWFGHQCTTNNALECLFDEIYECLLTVLALRMRKAKPVCGLIASFIDQLSYLERGGNGCPPATTMEKAPCLAVPWIPATTMR</sequence>
<dbReference type="AlphaFoldDB" id="A0A915JPD9"/>
<protein>
    <submittedName>
        <fullName evidence="2">Uncharacterized protein</fullName>
    </submittedName>
</protein>
<evidence type="ECO:0000313" key="1">
    <source>
        <dbReference type="Proteomes" id="UP000887565"/>
    </source>
</evidence>
<name>A0A915JPD9_ROMCU</name>
<dbReference type="WBParaSite" id="nRc.2.0.1.t28124-RA">
    <property type="protein sequence ID" value="nRc.2.0.1.t28124-RA"/>
    <property type="gene ID" value="nRc.2.0.1.g28124"/>
</dbReference>
<organism evidence="1 2">
    <name type="scientific">Romanomermis culicivorax</name>
    <name type="common">Nematode worm</name>
    <dbReference type="NCBI Taxonomy" id="13658"/>
    <lineage>
        <taxon>Eukaryota</taxon>
        <taxon>Metazoa</taxon>
        <taxon>Ecdysozoa</taxon>
        <taxon>Nematoda</taxon>
        <taxon>Enoplea</taxon>
        <taxon>Dorylaimia</taxon>
        <taxon>Mermithida</taxon>
        <taxon>Mermithoidea</taxon>
        <taxon>Mermithidae</taxon>
        <taxon>Romanomermis</taxon>
    </lineage>
</organism>
<keyword evidence="1" id="KW-1185">Reference proteome</keyword>
<proteinExistence type="predicted"/>
<evidence type="ECO:0000313" key="2">
    <source>
        <dbReference type="WBParaSite" id="nRc.2.0.1.t28124-RA"/>
    </source>
</evidence>
<reference evidence="2" key="1">
    <citation type="submission" date="2022-11" db="UniProtKB">
        <authorList>
            <consortium name="WormBaseParasite"/>
        </authorList>
    </citation>
    <scope>IDENTIFICATION</scope>
</reference>